<gene>
    <name evidence="1" type="ORF">KIN20_030559</name>
</gene>
<dbReference type="EMBL" id="JAHQIW010006425">
    <property type="protein sequence ID" value="KAJ1369156.1"/>
    <property type="molecule type" value="Genomic_DNA"/>
</dbReference>
<dbReference type="Proteomes" id="UP001196413">
    <property type="component" value="Unassembled WGS sequence"/>
</dbReference>
<comment type="caution">
    <text evidence="1">The sequence shown here is derived from an EMBL/GenBank/DDBJ whole genome shotgun (WGS) entry which is preliminary data.</text>
</comment>
<reference evidence="1" key="1">
    <citation type="submission" date="2021-06" db="EMBL/GenBank/DDBJ databases">
        <title>Parelaphostrongylus tenuis whole genome reference sequence.</title>
        <authorList>
            <person name="Garwood T.J."/>
            <person name="Larsen P.A."/>
            <person name="Fountain-Jones N.M."/>
            <person name="Garbe J.R."/>
            <person name="Macchietto M.G."/>
            <person name="Kania S.A."/>
            <person name="Gerhold R.W."/>
            <person name="Richards J.E."/>
            <person name="Wolf T.M."/>
        </authorList>
    </citation>
    <scope>NUCLEOTIDE SEQUENCE</scope>
    <source>
        <strain evidence="1">MNPRO001-30</strain>
        <tissue evidence="1">Meninges</tissue>
    </source>
</reference>
<keyword evidence="2" id="KW-1185">Reference proteome</keyword>
<accession>A0AAD5WGK0</accession>
<name>A0AAD5WGK0_PARTN</name>
<evidence type="ECO:0000313" key="2">
    <source>
        <dbReference type="Proteomes" id="UP001196413"/>
    </source>
</evidence>
<organism evidence="1 2">
    <name type="scientific">Parelaphostrongylus tenuis</name>
    <name type="common">Meningeal worm</name>
    <dbReference type="NCBI Taxonomy" id="148309"/>
    <lineage>
        <taxon>Eukaryota</taxon>
        <taxon>Metazoa</taxon>
        <taxon>Ecdysozoa</taxon>
        <taxon>Nematoda</taxon>
        <taxon>Chromadorea</taxon>
        <taxon>Rhabditida</taxon>
        <taxon>Rhabditina</taxon>
        <taxon>Rhabditomorpha</taxon>
        <taxon>Strongyloidea</taxon>
        <taxon>Metastrongylidae</taxon>
        <taxon>Parelaphostrongylus</taxon>
    </lineage>
</organism>
<sequence length="91" mass="10709">MAVPHKILKCDTGRKIQLGKETFCDWYRIKTYSNWKSDKEQNDERPDAREESEISVLISLSELWKRLTSCDGFQISRPWGHVKRHLVNDGC</sequence>
<dbReference type="AlphaFoldDB" id="A0AAD5WGK0"/>
<proteinExistence type="predicted"/>
<evidence type="ECO:0000313" key="1">
    <source>
        <dbReference type="EMBL" id="KAJ1369156.1"/>
    </source>
</evidence>
<protein>
    <submittedName>
        <fullName evidence="1">Uncharacterized protein</fullName>
    </submittedName>
</protein>